<organism evidence="1 2">
    <name type="scientific">Aquitalea palustris</name>
    <dbReference type="NCBI Taxonomy" id="2480983"/>
    <lineage>
        <taxon>Bacteria</taxon>
        <taxon>Pseudomonadati</taxon>
        <taxon>Pseudomonadota</taxon>
        <taxon>Betaproteobacteria</taxon>
        <taxon>Neisseriales</taxon>
        <taxon>Chromobacteriaceae</taxon>
        <taxon>Aquitalea</taxon>
    </lineage>
</organism>
<protein>
    <recommendedName>
        <fullName evidence="3">Tail fiber protein</fullName>
    </recommendedName>
</protein>
<sequence length="198" mass="21608">MHKINTPDSLFHDGDPSTGALGTIVTAAWLNAMQGELVSVIEAAGIKLDAGKTNQLLQAIAKLVSDAAAPLKHGHLWTDISKTPTTLAGYGIGDALALKPGLADKVDLNSISETGLYHQSNNAAAESGSNYPTPYAGMLFVFSAGLMCYQQFQDYQGKRLWWRVKYRDAWSSWNASTALVELPGQWDTRLNQRMTFQY</sequence>
<evidence type="ECO:0000313" key="1">
    <source>
        <dbReference type="EMBL" id="RMC99889.1"/>
    </source>
</evidence>
<keyword evidence="2" id="KW-1185">Reference proteome</keyword>
<accession>A0A454JKN7</accession>
<name>A0A454JKN7_9NEIS</name>
<evidence type="ECO:0000313" key="2">
    <source>
        <dbReference type="Proteomes" id="UP000274139"/>
    </source>
</evidence>
<dbReference type="CDD" id="cd19958">
    <property type="entry name" value="pyocin_knob"/>
    <property type="match status" value="1"/>
</dbReference>
<dbReference type="OrthoDB" id="8578429at2"/>
<dbReference type="Proteomes" id="UP000274139">
    <property type="component" value="Unassembled WGS sequence"/>
</dbReference>
<gene>
    <name evidence="1" type="ORF">EAY64_06165</name>
</gene>
<dbReference type="EMBL" id="RFAR01000021">
    <property type="protein sequence ID" value="RMC99889.1"/>
    <property type="molecule type" value="Genomic_DNA"/>
</dbReference>
<proteinExistence type="predicted"/>
<dbReference type="AlphaFoldDB" id="A0A454JKN7"/>
<reference evidence="1 2" key="1">
    <citation type="submission" date="2018-10" db="EMBL/GenBank/DDBJ databases">
        <title>Draft genome sequence of Aquitalea MWU14-2217 isolated from a wild cranberry bog in Provincetown, Massachusetts.</title>
        <authorList>
            <person name="Ebadzadsahrai G."/>
            <person name="Soby S."/>
        </authorList>
    </citation>
    <scope>NUCLEOTIDE SEQUENCE [LARGE SCALE GENOMIC DNA]</scope>
    <source>
        <strain evidence="1 2">MWU14-2217</strain>
    </source>
</reference>
<comment type="caution">
    <text evidence="1">The sequence shown here is derived from an EMBL/GenBank/DDBJ whole genome shotgun (WGS) entry which is preliminary data.</text>
</comment>
<dbReference type="RefSeq" id="WP_103523907.1">
    <property type="nucleotide sequence ID" value="NZ_JAIZDC010000001.1"/>
</dbReference>
<evidence type="ECO:0008006" key="3">
    <source>
        <dbReference type="Google" id="ProtNLM"/>
    </source>
</evidence>